<sequence length="99" mass="11187">MSPSKRKRSLPFPPKFVETVPHHTPVCESQLPLISSPQQELSLHAHGNMQERARDNKDIGSRIREPISFPLLPLPQQPTAGELPCLPDDRVRTVIWPPL</sequence>
<accession>C9ZN19</accession>
<protein>
    <submittedName>
        <fullName evidence="1">Uncharacterized protein</fullName>
    </submittedName>
</protein>
<reference evidence="2" key="1">
    <citation type="journal article" date="2010" name="PLoS Negl. Trop. Dis.">
        <title>The genome sequence of Trypanosoma brucei gambiense, causative agent of chronic human african trypanosomiasis.</title>
        <authorList>
            <person name="Jackson A.P."/>
            <person name="Sanders M."/>
            <person name="Berry A."/>
            <person name="McQuillan J."/>
            <person name="Aslett M.A."/>
            <person name="Quail M.A."/>
            <person name="Chukualim B."/>
            <person name="Capewell P."/>
            <person name="MacLeod A."/>
            <person name="Melville S.E."/>
            <person name="Gibson W."/>
            <person name="Barry J.D."/>
            <person name="Berriman M."/>
            <person name="Hertz-Fowler C."/>
        </authorList>
    </citation>
    <scope>NUCLEOTIDE SEQUENCE [LARGE SCALE GENOMIC DNA]</scope>
    <source>
        <strain evidence="2">MHOM/CI/86/DAL972</strain>
    </source>
</reference>
<evidence type="ECO:0000313" key="2">
    <source>
        <dbReference type="Proteomes" id="UP000002316"/>
    </source>
</evidence>
<organism evidence="1 2">
    <name type="scientific">Trypanosoma brucei gambiense (strain MHOM/CI/86/DAL972)</name>
    <dbReference type="NCBI Taxonomy" id="679716"/>
    <lineage>
        <taxon>Eukaryota</taxon>
        <taxon>Discoba</taxon>
        <taxon>Euglenozoa</taxon>
        <taxon>Kinetoplastea</taxon>
        <taxon>Metakinetoplastina</taxon>
        <taxon>Trypanosomatida</taxon>
        <taxon>Trypanosomatidae</taxon>
        <taxon>Trypanosoma</taxon>
    </lineage>
</organism>
<dbReference type="EMBL" id="FN554967">
    <property type="protein sequence ID" value="CBH10673.1"/>
    <property type="molecule type" value="Genomic_DNA"/>
</dbReference>
<dbReference type="KEGG" id="tbg:TbgDal_IV3720"/>
<dbReference type="AlphaFoldDB" id="C9ZN19"/>
<dbReference type="RefSeq" id="XP_011772961.1">
    <property type="nucleotide sequence ID" value="XM_011774659.1"/>
</dbReference>
<dbReference type="Proteomes" id="UP000002316">
    <property type="component" value="Chromosome 4"/>
</dbReference>
<gene>
    <name evidence="1" type="ORF">TbgDal_IV3720</name>
</gene>
<evidence type="ECO:0000313" key="1">
    <source>
        <dbReference type="EMBL" id="CBH10673.1"/>
    </source>
</evidence>
<dbReference type="GeneID" id="23859809"/>
<proteinExistence type="predicted"/>
<name>C9ZN19_TRYB9</name>